<comment type="function">
    <text evidence="5">May be involved in the formation or repair of [Fe-S] clusters present in iron-sulfur proteins.</text>
</comment>
<keyword evidence="4" id="KW-0411">Iron-sulfur</keyword>
<dbReference type="Pfam" id="PF19372">
    <property type="entry name" value="DUF5947"/>
    <property type="match status" value="1"/>
</dbReference>
<dbReference type="SUPFAM" id="SSF117916">
    <property type="entry name" value="Fe-S cluster assembly (FSCA) domain-like"/>
    <property type="match status" value="1"/>
</dbReference>
<proteinExistence type="predicted"/>
<evidence type="ECO:0000256" key="5">
    <source>
        <dbReference type="ARBA" id="ARBA00049958"/>
    </source>
</evidence>
<evidence type="ECO:0000256" key="4">
    <source>
        <dbReference type="ARBA" id="ARBA00023014"/>
    </source>
</evidence>
<keyword evidence="8" id="KW-1185">Reference proteome</keyword>
<organism evidence="7 8">
    <name type="scientific">Paraconexibacter antarcticus</name>
    <dbReference type="NCBI Taxonomy" id="2949664"/>
    <lineage>
        <taxon>Bacteria</taxon>
        <taxon>Bacillati</taxon>
        <taxon>Actinomycetota</taxon>
        <taxon>Thermoleophilia</taxon>
        <taxon>Solirubrobacterales</taxon>
        <taxon>Paraconexibacteraceae</taxon>
        <taxon>Paraconexibacter</taxon>
    </lineage>
</organism>
<evidence type="ECO:0000259" key="6">
    <source>
        <dbReference type="PROSITE" id="PS51296"/>
    </source>
</evidence>
<dbReference type="PANTHER" id="PTHR11178:SF51">
    <property type="entry name" value="FE_S BIOGENESIS PROTEIN NFUA"/>
    <property type="match status" value="1"/>
</dbReference>
<dbReference type="InterPro" id="IPR045991">
    <property type="entry name" value="DUF5947"/>
</dbReference>
<dbReference type="Pfam" id="PF01106">
    <property type="entry name" value="NifU"/>
    <property type="match status" value="1"/>
</dbReference>
<evidence type="ECO:0000256" key="3">
    <source>
        <dbReference type="ARBA" id="ARBA00023004"/>
    </source>
</evidence>
<keyword evidence="1" id="KW-0001">2Fe-2S</keyword>
<dbReference type="InterPro" id="IPR017941">
    <property type="entry name" value="Rieske_2Fe-2S"/>
</dbReference>
<reference evidence="7 8" key="1">
    <citation type="submission" date="2022-06" db="EMBL/GenBank/DDBJ databases">
        <title>Paraconexibacter antarcticus.</title>
        <authorList>
            <person name="Kim C.S."/>
        </authorList>
    </citation>
    <scope>NUCLEOTIDE SEQUENCE [LARGE SCALE GENOMIC DNA]</scope>
    <source>
        <strain evidence="7 8">02-257</strain>
    </source>
</reference>
<evidence type="ECO:0000256" key="2">
    <source>
        <dbReference type="ARBA" id="ARBA00022723"/>
    </source>
</evidence>
<dbReference type="RefSeq" id="WP_254570751.1">
    <property type="nucleotide sequence ID" value="NZ_CP098502.1"/>
</dbReference>
<sequence>MHDGAPSTEDPGALALRVQELSERLDAVADEEVRALADELAAALVAMYGEGLERILAVVPEETVQALAGDGVVASLMLMHGLYPVPLEDRVREALDAVRPYLRSHEGDVELVSLTDGVLRLKLLGSCNGCGASAATLEVAIEDALAEAAPDLLGLEVAGVVAPRAVTPRTAPADVDWVVLGGAKDLARGAHAALADGLFVANIAGTLLAYRDACAACAAPLSSGMLVGGALTCTSCGRAYDLPRAGRAKDDSGLQLEPVPLLRGGGEVKVAIEQTGDAGHGTGGCELCSSGVGDDHRHLLHLTDRRIVCVCETCWSVHSGDAEYRPSGARRLWLEDFHLGEEEWRALEIPIGLAFLMRSGVSGEIVALYPSAVGATECQLDLAAWDRLCEANPVLARLEPDAEALIVNRLASPPQHAIIPIDECYRLVGLIKSRWEGISGGRAIEGAVADFFATLERQAIAA</sequence>
<keyword evidence="3" id="KW-0408">Iron</keyword>
<feature type="domain" description="Rieske" evidence="6">
    <location>
        <begin position="177"/>
        <end position="270"/>
    </location>
</feature>
<dbReference type="Gene3D" id="2.102.10.10">
    <property type="entry name" value="Rieske [2Fe-2S] iron-sulphur domain"/>
    <property type="match status" value="1"/>
</dbReference>
<evidence type="ECO:0000313" key="7">
    <source>
        <dbReference type="EMBL" id="UTI64037.1"/>
    </source>
</evidence>
<dbReference type="PANTHER" id="PTHR11178">
    <property type="entry name" value="IRON-SULFUR CLUSTER SCAFFOLD PROTEIN NFU-RELATED"/>
    <property type="match status" value="1"/>
</dbReference>
<keyword evidence="2" id="KW-0479">Metal-binding</keyword>
<dbReference type="PROSITE" id="PS51296">
    <property type="entry name" value="RIESKE"/>
    <property type="match status" value="1"/>
</dbReference>
<protein>
    <submittedName>
        <fullName evidence="7">DUF5947 family protein</fullName>
    </submittedName>
</protein>
<accession>A0ABY5DT88</accession>
<name>A0ABY5DT88_9ACTN</name>
<dbReference type="InterPro" id="IPR036922">
    <property type="entry name" value="Rieske_2Fe-2S_sf"/>
</dbReference>
<dbReference type="Gene3D" id="3.30.300.130">
    <property type="entry name" value="Fe-S cluster assembly (FSCA)"/>
    <property type="match status" value="1"/>
</dbReference>
<dbReference type="SUPFAM" id="SSF50022">
    <property type="entry name" value="ISP domain"/>
    <property type="match status" value="1"/>
</dbReference>
<evidence type="ECO:0000256" key="1">
    <source>
        <dbReference type="ARBA" id="ARBA00022714"/>
    </source>
</evidence>
<evidence type="ECO:0000313" key="8">
    <source>
        <dbReference type="Proteomes" id="UP001056035"/>
    </source>
</evidence>
<dbReference type="InterPro" id="IPR034904">
    <property type="entry name" value="FSCA_dom_sf"/>
</dbReference>
<dbReference type="InterPro" id="IPR001075">
    <property type="entry name" value="NIF_FeS_clus_asmbl_NifU_C"/>
</dbReference>
<dbReference type="Proteomes" id="UP001056035">
    <property type="component" value="Chromosome"/>
</dbReference>
<dbReference type="EMBL" id="CP098502">
    <property type="protein sequence ID" value="UTI64037.1"/>
    <property type="molecule type" value="Genomic_DNA"/>
</dbReference>
<gene>
    <name evidence="7" type="ORF">NBH00_22210</name>
</gene>